<organism evidence="1 2">
    <name type="scientific">Melastoma candidum</name>
    <dbReference type="NCBI Taxonomy" id="119954"/>
    <lineage>
        <taxon>Eukaryota</taxon>
        <taxon>Viridiplantae</taxon>
        <taxon>Streptophyta</taxon>
        <taxon>Embryophyta</taxon>
        <taxon>Tracheophyta</taxon>
        <taxon>Spermatophyta</taxon>
        <taxon>Magnoliopsida</taxon>
        <taxon>eudicotyledons</taxon>
        <taxon>Gunneridae</taxon>
        <taxon>Pentapetalae</taxon>
        <taxon>rosids</taxon>
        <taxon>malvids</taxon>
        <taxon>Myrtales</taxon>
        <taxon>Melastomataceae</taxon>
        <taxon>Melastomatoideae</taxon>
        <taxon>Melastomateae</taxon>
        <taxon>Melastoma</taxon>
    </lineage>
</organism>
<proteinExistence type="predicted"/>
<evidence type="ECO:0000313" key="1">
    <source>
        <dbReference type="EMBL" id="KAI4304707.1"/>
    </source>
</evidence>
<keyword evidence="2" id="KW-1185">Reference proteome</keyword>
<sequence>MTTRPPQPVRVLTRPPAPSAAPPLPKPAAAAAPSPSPPQPQTPHQNVVVVGFVSRRPDPAVQLINRVLDSHAFGSGRLDRPMIVDGAEVSGDWFRERRISYYYEEERGLLYLLFCSTKCPVFGDGPVEAGLGSGFDSIAEEREFGELQGMMFMFTVCHILLYIKEGSRFETQALKDFRVLQAAKNSLSPSVRSRTTPPLPSRPHSSSPSKPTVHGASSKNVSPGKNATGNWNNAPSVSLMSGLGSYSSSFPGQCTPVLLFVFLDDYMGLEGSTPSADEKLDGSSLSTSTSISSLTKSALTARGSGSVVMLSRPASKAEGGSKKKLQSSLETQIRFLIKKCRTLSGSDGTHGTPRGAAASSSTPLFLLDASRAVVLLDRATCQRGESLDFAINLVEDVLNGKETPDSLLLESHSQSGNKEDITVIREFIHRQSDVLRGRGGLVANANSGSAGGVGMVAVAAAAAAASAASGKSNVTLKLPNLESWLSSSKAVLNGIITGKRGSVEEVELNRRKPQQRNASPPQVDSVASTGLEPVDIAISWLERGKGLNTKFSTLWCQRALPAAKEVYLKDLPACYSTSQHETHLAMALRTFRSMVKGPSVQHFVQVLEDECISIWNSGRQLCDAVSLTGKPCMHQRHNADGGGIHSSDAESHSSGYFFLHACACGRMRRLRADPFDFQSANMANFFSDCEKLLPALRLPEIETNGPIKQSSWSLVRLGSSSYYDPNKGLLQSGFSGNQKFLTKWVINLENQRIVDGGLSLKSTQMVQTSDGMHRSSSDVGVESNASTDRKTNIGNVQGGSGDQQPEEHLLIDKRVIRFGKFIPGFPMNRPFSEVVAGSTAAGAGFPPLPPAKQAPLVPNNLARESVNGMAELVPNHTDSKVAEKLPDVSNGFHVGHPFFRIGNNIVPVNAAGEKMASIVSVKNVTVYFGFEHECPRGHRFLLNPKHLSELGSSYSSNNMSELSSSDATPDSSQAETARPVDIGSRVKVQSGNNASAFSRKKGRNMNRSKEMMANANGNVSHDAMLRYHNHIDSPGERLQSVSLDDGAHSLSLLDRDLPIYMSCPHCIYSNKKDTSEVKFASSISQLQRIFLVTPPFPVVFATNPIIQFEASYLPSSVVEREHKLQYTLGCGVILPPESFLVLRLPFVYGVQVNDQEVISLNPFEHQPERTAWIRKGSSLVVTANESGPE</sequence>
<dbReference type="EMBL" id="CM042891">
    <property type="protein sequence ID" value="KAI4304707.1"/>
    <property type="molecule type" value="Genomic_DNA"/>
</dbReference>
<gene>
    <name evidence="1" type="ORF">MLD38_040181</name>
</gene>
<protein>
    <submittedName>
        <fullName evidence="1">Uncharacterized protein</fullName>
    </submittedName>
</protein>
<name>A0ACB9L4X2_9MYRT</name>
<dbReference type="Proteomes" id="UP001057402">
    <property type="component" value="Chromosome 12"/>
</dbReference>
<comment type="caution">
    <text evidence="1">The sequence shown here is derived from an EMBL/GenBank/DDBJ whole genome shotgun (WGS) entry which is preliminary data.</text>
</comment>
<reference evidence="2" key="1">
    <citation type="journal article" date="2023" name="Front. Plant Sci.">
        <title>Chromosomal-level genome assembly of Melastoma candidum provides insights into trichome evolution.</title>
        <authorList>
            <person name="Zhong Y."/>
            <person name="Wu W."/>
            <person name="Sun C."/>
            <person name="Zou P."/>
            <person name="Liu Y."/>
            <person name="Dai S."/>
            <person name="Zhou R."/>
        </authorList>
    </citation>
    <scope>NUCLEOTIDE SEQUENCE [LARGE SCALE GENOMIC DNA]</scope>
</reference>
<evidence type="ECO:0000313" key="2">
    <source>
        <dbReference type="Proteomes" id="UP001057402"/>
    </source>
</evidence>
<accession>A0ACB9L4X2</accession>